<name>A0A2Z6MJA4_TRISU</name>
<accession>A0A2Z6MJA4</accession>
<feature type="compositionally biased region" description="Basic and acidic residues" evidence="3">
    <location>
        <begin position="64"/>
        <end position="90"/>
    </location>
</feature>
<keyword evidence="6" id="KW-1185">Reference proteome</keyword>
<gene>
    <name evidence="5" type="ORF">TSUD_331380</name>
</gene>
<dbReference type="Proteomes" id="UP000242715">
    <property type="component" value="Unassembled WGS sequence"/>
</dbReference>
<dbReference type="OrthoDB" id="1436287at2759"/>
<proteinExistence type="predicted"/>
<dbReference type="PANTHER" id="PTHR45926">
    <property type="entry name" value="OSJNBA0053K19.4 PROTEIN"/>
    <property type="match status" value="1"/>
</dbReference>
<keyword evidence="1 2" id="KW-0103">Bromodomain</keyword>
<dbReference type="PROSITE" id="PS50014">
    <property type="entry name" value="BROMODOMAIN_2"/>
    <property type="match status" value="1"/>
</dbReference>
<protein>
    <recommendedName>
        <fullName evidence="4">Bromo domain-containing protein</fullName>
    </recommendedName>
</protein>
<feature type="region of interest" description="Disordered" evidence="3">
    <location>
        <begin position="1"/>
        <end position="36"/>
    </location>
</feature>
<evidence type="ECO:0000259" key="4">
    <source>
        <dbReference type="PROSITE" id="PS50014"/>
    </source>
</evidence>
<evidence type="ECO:0000313" key="6">
    <source>
        <dbReference type="Proteomes" id="UP000242715"/>
    </source>
</evidence>
<feature type="region of interest" description="Disordered" evidence="3">
    <location>
        <begin position="50"/>
        <end position="112"/>
    </location>
</feature>
<reference evidence="6" key="1">
    <citation type="journal article" date="2017" name="Front. Plant Sci.">
        <title>Climate Clever Clovers: New Paradigm to Reduce the Environmental Footprint of Ruminants by Breeding Low Methanogenic Forages Utilizing Haplotype Variation.</title>
        <authorList>
            <person name="Kaur P."/>
            <person name="Appels R."/>
            <person name="Bayer P.E."/>
            <person name="Keeble-Gagnere G."/>
            <person name="Wang J."/>
            <person name="Hirakawa H."/>
            <person name="Shirasawa K."/>
            <person name="Vercoe P."/>
            <person name="Stefanova K."/>
            <person name="Durmic Z."/>
            <person name="Nichols P."/>
            <person name="Revell C."/>
            <person name="Isobe S.N."/>
            <person name="Edwards D."/>
            <person name="Erskine W."/>
        </authorList>
    </citation>
    <scope>NUCLEOTIDE SEQUENCE [LARGE SCALE GENOMIC DNA]</scope>
    <source>
        <strain evidence="6">cv. Daliak</strain>
    </source>
</reference>
<dbReference type="Gene3D" id="1.20.920.10">
    <property type="entry name" value="Bromodomain-like"/>
    <property type="match status" value="1"/>
</dbReference>
<evidence type="ECO:0000256" key="2">
    <source>
        <dbReference type="PROSITE-ProRule" id="PRU00035"/>
    </source>
</evidence>
<evidence type="ECO:0000256" key="1">
    <source>
        <dbReference type="ARBA" id="ARBA00023117"/>
    </source>
</evidence>
<organism evidence="5 6">
    <name type="scientific">Trifolium subterraneum</name>
    <name type="common">Subterranean clover</name>
    <dbReference type="NCBI Taxonomy" id="3900"/>
    <lineage>
        <taxon>Eukaryota</taxon>
        <taxon>Viridiplantae</taxon>
        <taxon>Streptophyta</taxon>
        <taxon>Embryophyta</taxon>
        <taxon>Tracheophyta</taxon>
        <taxon>Spermatophyta</taxon>
        <taxon>Magnoliopsida</taxon>
        <taxon>eudicotyledons</taxon>
        <taxon>Gunneridae</taxon>
        <taxon>Pentapetalae</taxon>
        <taxon>rosids</taxon>
        <taxon>fabids</taxon>
        <taxon>Fabales</taxon>
        <taxon>Fabaceae</taxon>
        <taxon>Papilionoideae</taxon>
        <taxon>50 kb inversion clade</taxon>
        <taxon>NPAAA clade</taxon>
        <taxon>Hologalegina</taxon>
        <taxon>IRL clade</taxon>
        <taxon>Trifolieae</taxon>
        <taxon>Trifolium</taxon>
    </lineage>
</organism>
<feature type="compositionally biased region" description="Basic and acidic residues" evidence="3">
    <location>
        <begin position="1"/>
        <end position="10"/>
    </location>
</feature>
<evidence type="ECO:0000256" key="3">
    <source>
        <dbReference type="SAM" id="MobiDB-lite"/>
    </source>
</evidence>
<dbReference type="SUPFAM" id="SSF47370">
    <property type="entry name" value="Bromodomain"/>
    <property type="match status" value="1"/>
</dbReference>
<dbReference type="AlphaFoldDB" id="A0A2Z6MJA4"/>
<dbReference type="InterPro" id="IPR036427">
    <property type="entry name" value="Bromodomain-like_sf"/>
</dbReference>
<sequence>MASSKDKPSSSDDDDQQPRKRLIIKLSYPKADDDSQKPIVSCYWLDANKPLQKKDNSQKNGVQHKKEGLVKENSKDINGDLGCKKVDNEVAKPSSSFIKDHPKSNGNGGTELMVKEEKKKKAMEHYKRMQCWVIVKRMIEGRDGWALKAPLDIKFLKRGLENKSKVKKPIGLKDIESKLKSYSSPDEFADDMRFVFNHGLCYPWNGNVYRIAARLSDTFEYKWKVLKKEWAVEEKRLIKYKNHKRKRVDTFESQSLCTKRQLVF</sequence>
<feature type="domain" description="Bromo" evidence="4">
    <location>
        <begin position="166"/>
        <end position="210"/>
    </location>
</feature>
<evidence type="ECO:0000313" key="5">
    <source>
        <dbReference type="EMBL" id="GAU23440.1"/>
    </source>
</evidence>
<dbReference type="EMBL" id="DF973269">
    <property type="protein sequence ID" value="GAU23440.1"/>
    <property type="molecule type" value="Genomic_DNA"/>
</dbReference>
<dbReference type="InterPro" id="IPR001487">
    <property type="entry name" value="Bromodomain"/>
</dbReference>